<comment type="caution">
    <text evidence="1">The sequence shown here is derived from an EMBL/GenBank/DDBJ whole genome shotgun (WGS) entry which is preliminary data.</text>
</comment>
<organism evidence="1 2">
    <name type="scientific">Tanacetum coccineum</name>
    <dbReference type="NCBI Taxonomy" id="301880"/>
    <lineage>
        <taxon>Eukaryota</taxon>
        <taxon>Viridiplantae</taxon>
        <taxon>Streptophyta</taxon>
        <taxon>Embryophyta</taxon>
        <taxon>Tracheophyta</taxon>
        <taxon>Spermatophyta</taxon>
        <taxon>Magnoliopsida</taxon>
        <taxon>eudicotyledons</taxon>
        <taxon>Gunneridae</taxon>
        <taxon>Pentapetalae</taxon>
        <taxon>asterids</taxon>
        <taxon>campanulids</taxon>
        <taxon>Asterales</taxon>
        <taxon>Asteraceae</taxon>
        <taxon>Asteroideae</taxon>
        <taxon>Anthemideae</taxon>
        <taxon>Anthemidinae</taxon>
        <taxon>Tanacetum</taxon>
    </lineage>
</organism>
<sequence length="152" mass="17032">MYTNPSPDCCHCSPDFTSSVFNECSEVENWLRDAHQVQDGLPKHAEPVLLSADIRKREEAIDSGLMMSSHLRSRLSVKIFLICALNTETPMVPSTNRVLWQNVNGVKRSRMMSAEFTGSGKEFGKVQSRNGIRVLMICGGNLMSEEADTYIF</sequence>
<evidence type="ECO:0000313" key="1">
    <source>
        <dbReference type="EMBL" id="GJT86385.1"/>
    </source>
</evidence>
<protein>
    <submittedName>
        <fullName evidence="1">Heat shock 70 kDa protein 15-like protein</fullName>
    </submittedName>
</protein>
<reference evidence="1" key="1">
    <citation type="journal article" date="2022" name="Int. J. Mol. Sci.">
        <title>Draft Genome of Tanacetum Coccineum: Genomic Comparison of Closely Related Tanacetum-Family Plants.</title>
        <authorList>
            <person name="Yamashiro T."/>
            <person name="Shiraishi A."/>
            <person name="Nakayama K."/>
            <person name="Satake H."/>
        </authorList>
    </citation>
    <scope>NUCLEOTIDE SEQUENCE</scope>
</reference>
<dbReference type="Proteomes" id="UP001151760">
    <property type="component" value="Unassembled WGS sequence"/>
</dbReference>
<name>A0ABQ5HGM7_9ASTR</name>
<evidence type="ECO:0000313" key="2">
    <source>
        <dbReference type="Proteomes" id="UP001151760"/>
    </source>
</evidence>
<proteinExistence type="predicted"/>
<keyword evidence="2" id="KW-1185">Reference proteome</keyword>
<gene>
    <name evidence="1" type="ORF">Tco_1068102</name>
</gene>
<dbReference type="EMBL" id="BQNB010019541">
    <property type="protein sequence ID" value="GJT86385.1"/>
    <property type="molecule type" value="Genomic_DNA"/>
</dbReference>
<accession>A0ABQ5HGM7</accession>
<reference evidence="1" key="2">
    <citation type="submission" date="2022-01" db="EMBL/GenBank/DDBJ databases">
        <authorList>
            <person name="Yamashiro T."/>
            <person name="Shiraishi A."/>
            <person name="Satake H."/>
            <person name="Nakayama K."/>
        </authorList>
    </citation>
    <scope>NUCLEOTIDE SEQUENCE</scope>
</reference>